<dbReference type="Pfam" id="PF01966">
    <property type="entry name" value="HD"/>
    <property type="match status" value="1"/>
</dbReference>
<dbReference type="CDD" id="cd00077">
    <property type="entry name" value="HDc"/>
    <property type="match status" value="1"/>
</dbReference>
<dbReference type="Gene3D" id="1.10.3210.10">
    <property type="entry name" value="Hypothetical protein af1432"/>
    <property type="match status" value="1"/>
</dbReference>
<feature type="transmembrane region" description="Helical" evidence="2">
    <location>
        <begin position="345"/>
        <end position="365"/>
    </location>
</feature>
<dbReference type="SUPFAM" id="SSF109604">
    <property type="entry name" value="HD-domain/PDEase-like"/>
    <property type="match status" value="1"/>
</dbReference>
<accession>A0A7J0BJD7</accession>
<dbReference type="InterPro" id="IPR011621">
    <property type="entry name" value="Metal-dep_PHydrolase_7TM_intra"/>
</dbReference>
<keyword evidence="5" id="KW-1185">Reference proteome</keyword>
<evidence type="ECO:0000313" key="4">
    <source>
        <dbReference type="EMBL" id="GFM33668.1"/>
    </source>
</evidence>
<dbReference type="EMBL" id="BLVO01000013">
    <property type="protein sequence ID" value="GFM33668.1"/>
    <property type="molecule type" value="Genomic_DNA"/>
</dbReference>
<keyword evidence="2" id="KW-0472">Membrane</keyword>
<keyword evidence="2" id="KW-1133">Transmembrane helix</keyword>
<feature type="compositionally biased region" description="Basic and acidic residues" evidence="1">
    <location>
        <begin position="703"/>
        <end position="742"/>
    </location>
</feature>
<keyword evidence="4" id="KW-0378">Hydrolase</keyword>
<dbReference type="InterPro" id="IPR003607">
    <property type="entry name" value="HD/PDEase_dom"/>
</dbReference>
<feature type="region of interest" description="Disordered" evidence="1">
    <location>
        <begin position="703"/>
        <end position="765"/>
    </location>
</feature>
<evidence type="ECO:0000259" key="3">
    <source>
        <dbReference type="SMART" id="SM00471"/>
    </source>
</evidence>
<dbReference type="NCBIfam" id="TIGR00277">
    <property type="entry name" value="HDIG"/>
    <property type="match status" value="1"/>
</dbReference>
<feature type="domain" description="HD/PDEase" evidence="3">
    <location>
        <begin position="496"/>
        <end position="651"/>
    </location>
</feature>
<feature type="transmembrane region" description="Helical" evidence="2">
    <location>
        <begin position="446"/>
        <end position="467"/>
    </location>
</feature>
<dbReference type="Pfam" id="PF07697">
    <property type="entry name" value="7TMR-HDED"/>
    <property type="match status" value="1"/>
</dbReference>
<protein>
    <submittedName>
        <fullName evidence="4">HD family phosphohydrolase</fullName>
    </submittedName>
</protein>
<reference evidence="4 5" key="1">
    <citation type="submission" date="2020-05" db="EMBL/GenBank/DDBJ databases">
        <title>Draft genome sequence of Desulfovibrio sp. strain HN2T.</title>
        <authorList>
            <person name="Ueno A."/>
            <person name="Tamazawa S."/>
            <person name="Tamamura S."/>
            <person name="Murakami T."/>
            <person name="Kiyama T."/>
            <person name="Inomata H."/>
            <person name="Amano Y."/>
            <person name="Miyakawa K."/>
            <person name="Tamaki H."/>
            <person name="Naganuma T."/>
            <person name="Kaneko K."/>
        </authorList>
    </citation>
    <scope>NUCLEOTIDE SEQUENCE [LARGE SCALE GENOMIC DNA]</scope>
    <source>
        <strain evidence="4 5">HN2</strain>
    </source>
</reference>
<feature type="transmembrane region" description="Helical" evidence="2">
    <location>
        <begin position="278"/>
        <end position="297"/>
    </location>
</feature>
<evidence type="ECO:0000256" key="2">
    <source>
        <dbReference type="SAM" id="Phobius"/>
    </source>
</evidence>
<comment type="caution">
    <text evidence="4">The sequence shown here is derived from an EMBL/GenBank/DDBJ whole genome shotgun (WGS) entry which is preliminary data.</text>
</comment>
<feature type="transmembrane region" description="Helical" evidence="2">
    <location>
        <begin position="372"/>
        <end position="393"/>
    </location>
</feature>
<dbReference type="SMART" id="SM00471">
    <property type="entry name" value="HDc"/>
    <property type="match status" value="1"/>
</dbReference>
<dbReference type="PANTHER" id="PTHR36442">
    <property type="entry name" value="CYCLIC-DI-AMP PHOSPHODIESTERASE PGPH"/>
    <property type="match status" value="1"/>
</dbReference>
<dbReference type="InterPro" id="IPR052722">
    <property type="entry name" value="PgpH_phosphodiesterase"/>
</dbReference>
<proteinExistence type="predicted"/>
<dbReference type="InterPro" id="IPR006674">
    <property type="entry name" value="HD_domain"/>
</dbReference>
<dbReference type="GO" id="GO:0016787">
    <property type="term" value="F:hydrolase activity"/>
    <property type="evidence" value="ECO:0007669"/>
    <property type="project" value="UniProtKB-KW"/>
</dbReference>
<dbReference type="AlphaFoldDB" id="A0A7J0BJD7"/>
<gene>
    <name evidence="4" type="ORF">DSM101010T_20330</name>
</gene>
<dbReference type="InterPro" id="IPR006675">
    <property type="entry name" value="HDIG_dom"/>
</dbReference>
<feature type="transmembrane region" description="Helical" evidence="2">
    <location>
        <begin position="309"/>
        <end position="333"/>
    </location>
</feature>
<organism evidence="4 5">
    <name type="scientific">Desulfovibrio subterraneus</name>
    <dbReference type="NCBI Taxonomy" id="2718620"/>
    <lineage>
        <taxon>Bacteria</taxon>
        <taxon>Pseudomonadati</taxon>
        <taxon>Thermodesulfobacteriota</taxon>
        <taxon>Desulfovibrionia</taxon>
        <taxon>Desulfovibrionales</taxon>
        <taxon>Desulfovibrionaceae</taxon>
        <taxon>Desulfovibrio</taxon>
    </lineage>
</organism>
<sequence>MFFVFVLVGLSVLGGMQLRPQTVLFVAGEIATQDVTADQDLLVEDAVSTHAKRRQVAELQPPVFDLSLTPIEHLQSRVAEVFAMIDSPTSENSDPEQLRWIISESLNSEIAASTVRDWQEPSVRKIVRQDVLPWMEEQLISGVAVDKTLMLQYRHGIVVRDLTTATETIRLELAGVPDIRDLRNNLATYLKDTLKLPLSTRRSITALFTPLMAPTLTLNREVTNLRSRMATESIAPVYNQIKKGEIIVRQGERVTEEDQMQLQALISHKQQTMFPMRIAGLFIVSLMLGGGFAFAKPGRRISDVKNKDLYFTGLLLLLFGVGAKMLLFAHGSFGDASSADMRGELLQLLFPVSGGMGLVAMIFGFKRCSVTALILSFLCTAMTGGGLWLFLYYFIGSMLYVLLVKRAQTRSDIALSIFPHMAGLMATWIGVALFQRFDSGHIWMGCLYVLGNGLLSLLVQFAVSPLIEMVFSYTTRFRLMELMNLEQPMLQELMLEAPGTYHHSLIVANMVEAGAKSIGANSLLCKVAALYHDMGKLSKPEYFIENQGRAKNPHDKIAPSMSTLVISSHVKRGVEMARQHRLGDEIAGIIEQHHGTSLIRYFFNKAKEAGDNPREEDYSYPGPKPQTREAAIVMLADAVEASSRVLADPTPSRIRGHIDTIIKSIFAEGQLDESELTLRDLHTLTESFHRILTGIFHRRIEYPDDKKEKNGTAKKPEEKSEAKQEAKQPQKADEKTEPKETAADQTGKAATSLTGSEKKSSNPLQ</sequence>
<dbReference type="PANTHER" id="PTHR36442:SF1">
    <property type="entry name" value="CYCLIC-DI-AMP PHOSPHODIESTERASE PGPH"/>
    <property type="match status" value="1"/>
</dbReference>
<keyword evidence="2" id="KW-0812">Transmembrane</keyword>
<dbReference type="Proteomes" id="UP000503840">
    <property type="component" value="Unassembled WGS sequence"/>
</dbReference>
<feature type="compositionally biased region" description="Basic and acidic residues" evidence="1">
    <location>
        <begin position="756"/>
        <end position="765"/>
    </location>
</feature>
<name>A0A7J0BJD7_9BACT</name>
<feature type="transmembrane region" description="Helical" evidence="2">
    <location>
        <begin position="413"/>
        <end position="434"/>
    </location>
</feature>
<dbReference type="Pfam" id="PF07698">
    <property type="entry name" value="7TM-7TMR_HD"/>
    <property type="match status" value="1"/>
</dbReference>
<evidence type="ECO:0000256" key="1">
    <source>
        <dbReference type="SAM" id="MobiDB-lite"/>
    </source>
</evidence>
<evidence type="ECO:0000313" key="5">
    <source>
        <dbReference type="Proteomes" id="UP000503840"/>
    </source>
</evidence>
<dbReference type="InterPro" id="IPR011624">
    <property type="entry name" value="Metal-dep_PHydrolase_7TM_extra"/>
</dbReference>